<organism evidence="1 2">
    <name type="scientific">Bacteroides cellulosilyticus DSM 14838</name>
    <dbReference type="NCBI Taxonomy" id="537012"/>
    <lineage>
        <taxon>Bacteria</taxon>
        <taxon>Pseudomonadati</taxon>
        <taxon>Bacteroidota</taxon>
        <taxon>Bacteroidia</taxon>
        <taxon>Bacteroidales</taxon>
        <taxon>Bacteroidaceae</taxon>
        <taxon>Bacteroides</taxon>
    </lineage>
</organism>
<dbReference type="EMBL" id="ACCH01000012">
    <property type="protein sequence ID" value="EEF92183.1"/>
    <property type="molecule type" value="Genomic_DNA"/>
</dbReference>
<evidence type="ECO:0000313" key="2">
    <source>
        <dbReference type="Proteomes" id="UP000003711"/>
    </source>
</evidence>
<gene>
    <name evidence="1" type="ORF">BACCELL_00162</name>
</gene>
<dbReference type="RefSeq" id="WP_007209559.1">
    <property type="nucleotide sequence ID" value="NZ_EQ973486.1"/>
</dbReference>
<reference evidence="1 2" key="1">
    <citation type="submission" date="2008-12" db="EMBL/GenBank/DDBJ databases">
        <authorList>
            <person name="Fulton L."/>
            <person name="Clifton S."/>
            <person name="Fulton B."/>
            <person name="Xu J."/>
            <person name="Minx P."/>
            <person name="Pepin K.H."/>
            <person name="Johnson M."/>
            <person name="Bhonagiri V."/>
            <person name="Nash W.E."/>
            <person name="Mardis E.R."/>
            <person name="Wilson R.K."/>
        </authorList>
    </citation>
    <scope>NUCLEOTIDE SEQUENCE [LARGE SCALE GENOMIC DNA]</scope>
    <source>
        <strain evidence="1 2">DSM 14838</strain>
    </source>
</reference>
<proteinExistence type="predicted"/>
<comment type="caution">
    <text evidence="1">The sequence shown here is derived from an EMBL/GenBank/DDBJ whole genome shotgun (WGS) entry which is preliminary data.</text>
</comment>
<reference evidence="1 2" key="2">
    <citation type="submission" date="2009-01" db="EMBL/GenBank/DDBJ databases">
        <title>Draft genome sequence of Bacteroides cellulosilyticus (DSM 14838).</title>
        <authorList>
            <person name="Sudarsanam P."/>
            <person name="Ley R."/>
            <person name="Guruge J."/>
            <person name="Turnbaugh P.J."/>
            <person name="Mahowald M."/>
            <person name="Liep D."/>
            <person name="Gordon J."/>
        </authorList>
    </citation>
    <scope>NUCLEOTIDE SEQUENCE [LARGE SCALE GENOMIC DNA]</scope>
    <source>
        <strain evidence="1 2">DSM 14838</strain>
    </source>
</reference>
<name>E2N7C0_9BACE</name>
<dbReference type="HOGENOM" id="CLU_1773714_0_0_10"/>
<protein>
    <submittedName>
        <fullName evidence="1">Uncharacterized protein</fullName>
    </submittedName>
</protein>
<evidence type="ECO:0000313" key="1">
    <source>
        <dbReference type="EMBL" id="EEF92183.1"/>
    </source>
</evidence>
<accession>E2N7C0</accession>
<sequence length="147" mass="16820">MVDLQEYENYWNGIRNRIPEIKKVIPATFEPDMGNVVQGLKPEELPVLFFIIPNAQGKSKDIDNISEANLCVILIMDKTDPQRKKAYQVQKETQPIAEKIKKRILEDKAIGCHLFKNLDLSSLSTIPEASFYSIFAGWSIAFQFDTE</sequence>
<dbReference type="AlphaFoldDB" id="E2N7C0"/>
<dbReference type="Proteomes" id="UP000003711">
    <property type="component" value="Unassembled WGS sequence"/>
</dbReference>